<keyword evidence="2" id="KW-1185">Reference proteome</keyword>
<evidence type="ECO:0000313" key="1">
    <source>
        <dbReference type="EMBL" id="KAH7684305.1"/>
    </source>
</evidence>
<comment type="caution">
    <text evidence="1">The sequence shown here is derived from an EMBL/GenBank/DDBJ whole genome shotgun (WGS) entry which is preliminary data.</text>
</comment>
<reference evidence="2" key="1">
    <citation type="journal article" date="2022" name="Nat. Commun.">
        <title>Chromosome evolution and the genetic basis of agronomically important traits in greater yam.</title>
        <authorList>
            <person name="Bredeson J.V."/>
            <person name="Lyons J.B."/>
            <person name="Oniyinde I.O."/>
            <person name="Okereke N.R."/>
            <person name="Kolade O."/>
            <person name="Nnabue I."/>
            <person name="Nwadili C.O."/>
            <person name="Hribova E."/>
            <person name="Parker M."/>
            <person name="Nwogha J."/>
            <person name="Shu S."/>
            <person name="Carlson J."/>
            <person name="Kariba R."/>
            <person name="Muthemba S."/>
            <person name="Knop K."/>
            <person name="Barton G.J."/>
            <person name="Sherwood A.V."/>
            <person name="Lopez-Montes A."/>
            <person name="Asiedu R."/>
            <person name="Jamnadass R."/>
            <person name="Muchugi A."/>
            <person name="Goodstein D."/>
            <person name="Egesi C.N."/>
            <person name="Featherston J."/>
            <person name="Asfaw A."/>
            <person name="Simpson G.G."/>
            <person name="Dolezel J."/>
            <person name="Hendre P.S."/>
            <person name="Van Deynze A."/>
            <person name="Kumar P.L."/>
            <person name="Obidiegwu J.E."/>
            <person name="Bhattacharjee R."/>
            <person name="Rokhsar D.S."/>
        </authorList>
    </citation>
    <scope>NUCLEOTIDE SEQUENCE [LARGE SCALE GENOMIC DNA]</scope>
    <source>
        <strain evidence="2">cv. TDa95/00328</strain>
    </source>
</reference>
<organism evidence="1 2">
    <name type="scientific">Dioscorea alata</name>
    <name type="common">Purple yam</name>
    <dbReference type="NCBI Taxonomy" id="55571"/>
    <lineage>
        <taxon>Eukaryota</taxon>
        <taxon>Viridiplantae</taxon>
        <taxon>Streptophyta</taxon>
        <taxon>Embryophyta</taxon>
        <taxon>Tracheophyta</taxon>
        <taxon>Spermatophyta</taxon>
        <taxon>Magnoliopsida</taxon>
        <taxon>Liliopsida</taxon>
        <taxon>Dioscoreales</taxon>
        <taxon>Dioscoreaceae</taxon>
        <taxon>Dioscorea</taxon>
    </lineage>
</organism>
<dbReference type="EMBL" id="CM037015">
    <property type="protein sequence ID" value="KAH7684305.1"/>
    <property type="molecule type" value="Genomic_DNA"/>
</dbReference>
<accession>A0ACB7WA78</accession>
<protein>
    <submittedName>
        <fullName evidence="1">Uncharacterized protein</fullName>
    </submittedName>
</protein>
<sequence length="67" mass="6851">MAKFSFSAVMAVIFFFAAVAMAQEADLSAPAPSPSPLTGGASGLAMSAGVFCFSAVVSLLVPYLFFH</sequence>
<name>A0ACB7WA78_DIOAL</name>
<proteinExistence type="predicted"/>
<evidence type="ECO:0000313" key="2">
    <source>
        <dbReference type="Proteomes" id="UP000827976"/>
    </source>
</evidence>
<dbReference type="Proteomes" id="UP000827976">
    <property type="component" value="Chromosome 5"/>
</dbReference>
<gene>
    <name evidence="1" type="ORF">IHE45_05G233400</name>
</gene>